<evidence type="ECO:0000256" key="7">
    <source>
        <dbReference type="ARBA" id="ARBA00049348"/>
    </source>
</evidence>
<evidence type="ECO:0000313" key="11">
    <source>
        <dbReference type="EMBL" id="MBO1362935.1"/>
    </source>
</evidence>
<keyword evidence="12" id="KW-1185">Reference proteome</keyword>
<evidence type="ECO:0000256" key="1">
    <source>
        <dbReference type="ARBA" id="ARBA00001286"/>
    </source>
</evidence>
<comment type="catalytic activity">
    <reaction evidence="7 8">
        <text>a 6-O-methyl-2'-deoxyguanosine in DNA + L-cysteinyl-[protein] = S-methyl-L-cysteinyl-[protein] + a 2'-deoxyguanosine in DNA</text>
        <dbReference type="Rhea" id="RHEA:24000"/>
        <dbReference type="Rhea" id="RHEA-COMP:10131"/>
        <dbReference type="Rhea" id="RHEA-COMP:10132"/>
        <dbReference type="Rhea" id="RHEA-COMP:11367"/>
        <dbReference type="Rhea" id="RHEA-COMP:11368"/>
        <dbReference type="ChEBI" id="CHEBI:29950"/>
        <dbReference type="ChEBI" id="CHEBI:82612"/>
        <dbReference type="ChEBI" id="CHEBI:85445"/>
        <dbReference type="ChEBI" id="CHEBI:85448"/>
        <dbReference type="EC" id="2.1.1.63"/>
    </reaction>
</comment>
<feature type="domain" description="Methylguanine DNA methyltransferase ribonuclease-like" evidence="10">
    <location>
        <begin position="11"/>
        <end position="81"/>
    </location>
</feature>
<comment type="subcellular location">
    <subcellularLocation>
        <location evidence="8">Cytoplasm</location>
    </subcellularLocation>
</comment>
<accession>A0ABS3M490</accession>
<comment type="caution">
    <text evidence="11">The sequence shown here is derived from an EMBL/GenBank/DDBJ whole genome shotgun (WGS) entry which is preliminary data.</text>
</comment>
<evidence type="ECO:0000259" key="9">
    <source>
        <dbReference type="Pfam" id="PF01035"/>
    </source>
</evidence>
<dbReference type="HAMAP" id="MF_00772">
    <property type="entry name" value="OGT"/>
    <property type="match status" value="1"/>
</dbReference>
<dbReference type="InterPro" id="IPR036388">
    <property type="entry name" value="WH-like_DNA-bd_sf"/>
</dbReference>
<evidence type="ECO:0000313" key="12">
    <source>
        <dbReference type="Proteomes" id="UP000664265"/>
    </source>
</evidence>
<keyword evidence="5 8" id="KW-0227">DNA damage</keyword>
<dbReference type="InterPro" id="IPR008332">
    <property type="entry name" value="MethylG_MeTrfase_N"/>
</dbReference>
<proteinExistence type="inferred from homology"/>
<dbReference type="EMBL" id="JAERMS010000007">
    <property type="protein sequence ID" value="MBO1362935.1"/>
    <property type="molecule type" value="Genomic_DNA"/>
</dbReference>
<dbReference type="InterPro" id="IPR036631">
    <property type="entry name" value="MGMT_N_sf"/>
</dbReference>
<keyword evidence="3 8" id="KW-0489">Methyltransferase</keyword>
<keyword evidence="4 8" id="KW-0808">Transferase</keyword>
<dbReference type="InterPro" id="IPR036217">
    <property type="entry name" value="MethylDNA_cys_MeTrfase_DNAb"/>
</dbReference>
<dbReference type="Pfam" id="PF01035">
    <property type="entry name" value="DNA_binding_1"/>
    <property type="match status" value="1"/>
</dbReference>
<evidence type="ECO:0000259" key="10">
    <source>
        <dbReference type="Pfam" id="PF02870"/>
    </source>
</evidence>
<dbReference type="InterPro" id="IPR014048">
    <property type="entry name" value="MethylDNA_cys_MeTrfase_DNA-bd"/>
</dbReference>
<dbReference type="EC" id="2.1.1.63" evidence="8"/>
<reference evidence="11 12" key="1">
    <citation type="submission" date="2021-01" db="EMBL/GenBank/DDBJ databases">
        <title>Prevotella A2931 sp. nov.</title>
        <authorList>
            <person name="Buhl M."/>
            <person name="Oberhettinger P."/>
        </authorList>
    </citation>
    <scope>NUCLEOTIDE SEQUENCE [LARGE SCALE GENOMIC DNA]</scope>
    <source>
        <strain evidence="11 12">A2931</strain>
    </source>
</reference>
<sequence length="179" mass="19957">MENQRNTTVHYVAYYSSPLGTITMAADKKGLIGLWFEGQKHYGRGLSDNPRQAETPMIRQTRRWLDLYFAGQPTDFTPPLHLTGSDFQLAVWHELLTIAAGQTATYRQIAMSIARRKGVRSMSAQAVGNAVGRNPISIIIPCHRILGTDGSLRGYAGGLERKEWLLRHEGIALPLAPRE</sequence>
<comment type="catalytic activity">
    <reaction evidence="1 8">
        <text>a 4-O-methyl-thymidine in DNA + L-cysteinyl-[protein] = a thymidine in DNA + S-methyl-L-cysteinyl-[protein]</text>
        <dbReference type="Rhea" id="RHEA:53428"/>
        <dbReference type="Rhea" id="RHEA-COMP:10131"/>
        <dbReference type="Rhea" id="RHEA-COMP:10132"/>
        <dbReference type="Rhea" id="RHEA-COMP:13555"/>
        <dbReference type="Rhea" id="RHEA-COMP:13556"/>
        <dbReference type="ChEBI" id="CHEBI:29950"/>
        <dbReference type="ChEBI" id="CHEBI:82612"/>
        <dbReference type="ChEBI" id="CHEBI:137386"/>
        <dbReference type="ChEBI" id="CHEBI:137387"/>
        <dbReference type="EC" id="2.1.1.63"/>
    </reaction>
</comment>
<name>A0ABS3M490_9BACT</name>
<keyword evidence="2 8" id="KW-0963">Cytoplasm</keyword>
<evidence type="ECO:0000256" key="8">
    <source>
        <dbReference type="HAMAP-Rule" id="MF_00772"/>
    </source>
</evidence>
<dbReference type="SUPFAM" id="SSF46767">
    <property type="entry name" value="Methylated DNA-protein cysteine methyltransferase, C-terminal domain"/>
    <property type="match status" value="1"/>
</dbReference>
<evidence type="ECO:0000256" key="6">
    <source>
        <dbReference type="ARBA" id="ARBA00023204"/>
    </source>
</evidence>
<dbReference type="InterPro" id="IPR001497">
    <property type="entry name" value="MethylDNA_cys_MeTrfase_AS"/>
</dbReference>
<gene>
    <name evidence="11" type="ORF">JHU38_03940</name>
</gene>
<dbReference type="NCBIfam" id="TIGR00589">
    <property type="entry name" value="ogt"/>
    <property type="match status" value="1"/>
</dbReference>
<dbReference type="Gene3D" id="3.30.160.70">
    <property type="entry name" value="Methylated DNA-protein cysteine methyltransferase domain"/>
    <property type="match status" value="1"/>
</dbReference>
<dbReference type="PANTHER" id="PTHR10815:SF5">
    <property type="entry name" value="METHYLATED-DNA--PROTEIN-CYSTEINE METHYLTRANSFERASE"/>
    <property type="match status" value="1"/>
</dbReference>
<dbReference type="Pfam" id="PF02870">
    <property type="entry name" value="Methyltransf_1N"/>
    <property type="match status" value="1"/>
</dbReference>
<dbReference type="CDD" id="cd06445">
    <property type="entry name" value="ATase"/>
    <property type="match status" value="1"/>
</dbReference>
<evidence type="ECO:0000256" key="5">
    <source>
        <dbReference type="ARBA" id="ARBA00022763"/>
    </source>
</evidence>
<evidence type="ECO:0000256" key="4">
    <source>
        <dbReference type="ARBA" id="ARBA00022679"/>
    </source>
</evidence>
<comment type="function">
    <text evidence="8">Involved in the cellular defense against the biological effects of O6-methylguanine (O6-MeG) and O4-methylthymine (O4-MeT) in DNA. Repairs the methylated nucleobase in DNA by stoichiometrically transferring the methyl group to a cysteine residue in the enzyme. This is a suicide reaction: the enzyme is irreversibly inactivated.</text>
</comment>
<feature type="active site" description="Nucleophile; methyl group acceptor" evidence="8">
    <location>
        <position position="142"/>
    </location>
</feature>
<evidence type="ECO:0000256" key="3">
    <source>
        <dbReference type="ARBA" id="ARBA00022603"/>
    </source>
</evidence>
<protein>
    <recommendedName>
        <fullName evidence="8">Methylated-DNA--protein-cysteine methyltransferase</fullName>
        <ecNumber evidence="8">2.1.1.63</ecNumber>
    </recommendedName>
    <alternativeName>
        <fullName evidence="8">6-O-methylguanine-DNA methyltransferase</fullName>
        <shortName evidence="8">MGMT</shortName>
    </alternativeName>
    <alternativeName>
        <fullName evidence="8">O-6-methylguanine-DNA-alkyltransferase</fullName>
    </alternativeName>
</protein>
<keyword evidence="6 8" id="KW-0234">DNA repair</keyword>
<evidence type="ECO:0000256" key="2">
    <source>
        <dbReference type="ARBA" id="ARBA00022490"/>
    </source>
</evidence>
<comment type="similarity">
    <text evidence="8">Belongs to the MGMT family.</text>
</comment>
<dbReference type="Gene3D" id="1.10.10.10">
    <property type="entry name" value="Winged helix-like DNA-binding domain superfamily/Winged helix DNA-binding domain"/>
    <property type="match status" value="1"/>
</dbReference>
<dbReference type="PANTHER" id="PTHR10815">
    <property type="entry name" value="METHYLATED-DNA--PROTEIN-CYSTEINE METHYLTRANSFERASE"/>
    <property type="match status" value="1"/>
</dbReference>
<dbReference type="Proteomes" id="UP000664265">
    <property type="component" value="Unassembled WGS sequence"/>
</dbReference>
<comment type="miscellaneous">
    <text evidence="8">This enzyme catalyzes only one turnover and therefore is not strictly catalytic. According to one definition, an enzyme is a biocatalyst that acts repeatedly and over many reaction cycles.</text>
</comment>
<dbReference type="InterPro" id="IPR023546">
    <property type="entry name" value="MGMT"/>
</dbReference>
<feature type="domain" description="Methylated-DNA-[protein]-cysteine S-methyltransferase DNA binding" evidence="9">
    <location>
        <begin position="86"/>
        <end position="171"/>
    </location>
</feature>
<organism evidence="11 12">
    <name type="scientific">Prevotella illustrans</name>
    <dbReference type="NCBI Taxonomy" id="2800387"/>
    <lineage>
        <taxon>Bacteria</taxon>
        <taxon>Pseudomonadati</taxon>
        <taxon>Bacteroidota</taxon>
        <taxon>Bacteroidia</taxon>
        <taxon>Bacteroidales</taxon>
        <taxon>Prevotellaceae</taxon>
        <taxon>Prevotella</taxon>
    </lineage>
</organism>
<dbReference type="PROSITE" id="PS00374">
    <property type="entry name" value="MGMT"/>
    <property type="match status" value="1"/>
</dbReference>
<dbReference type="SUPFAM" id="SSF53155">
    <property type="entry name" value="Methylated DNA-protein cysteine methyltransferase domain"/>
    <property type="match status" value="1"/>
</dbReference>